<dbReference type="AlphaFoldDB" id="A0A7X1B8U0"/>
<evidence type="ECO:0000313" key="6">
    <source>
        <dbReference type="EMBL" id="MBC2607827.1"/>
    </source>
</evidence>
<name>A0A7X1B8U0_9BACT</name>
<dbReference type="PANTHER" id="PTHR42734">
    <property type="entry name" value="METAL TRANSPORT SYSTEM ATP-BINDING PROTEIN TM_0124-RELATED"/>
    <property type="match status" value="1"/>
</dbReference>
<dbReference type="Proteomes" id="UP000526501">
    <property type="component" value="Unassembled WGS sequence"/>
</dbReference>
<evidence type="ECO:0000256" key="4">
    <source>
        <dbReference type="ARBA" id="ARBA00022840"/>
    </source>
</evidence>
<dbReference type="SUPFAM" id="SSF52540">
    <property type="entry name" value="P-loop containing nucleoside triphosphate hydrolases"/>
    <property type="match status" value="1"/>
</dbReference>
<dbReference type="Pfam" id="PF00005">
    <property type="entry name" value="ABC_tran"/>
    <property type="match status" value="1"/>
</dbReference>
<accession>A0A7X1B8U0</accession>
<dbReference type="RefSeq" id="WP_185661691.1">
    <property type="nucleotide sequence ID" value="NZ_CAWPOO010000013.1"/>
</dbReference>
<keyword evidence="7" id="KW-1185">Reference proteome</keyword>
<dbReference type="InterPro" id="IPR003593">
    <property type="entry name" value="AAA+_ATPase"/>
</dbReference>
<dbReference type="PROSITE" id="PS50893">
    <property type="entry name" value="ABC_TRANSPORTER_2"/>
    <property type="match status" value="1"/>
</dbReference>
<evidence type="ECO:0000259" key="5">
    <source>
        <dbReference type="PROSITE" id="PS50893"/>
    </source>
</evidence>
<comment type="similarity">
    <text evidence="1">Belongs to the ABC transporter superfamily.</text>
</comment>
<dbReference type="GO" id="GO:0005524">
    <property type="term" value="F:ATP binding"/>
    <property type="evidence" value="ECO:0007669"/>
    <property type="project" value="UniProtKB-KW"/>
</dbReference>
<dbReference type="EMBL" id="JACHVC010000013">
    <property type="protein sequence ID" value="MBC2607827.1"/>
    <property type="molecule type" value="Genomic_DNA"/>
</dbReference>
<comment type="caution">
    <text evidence="6">The sequence shown here is derived from an EMBL/GenBank/DDBJ whole genome shotgun (WGS) entry which is preliminary data.</text>
</comment>
<evidence type="ECO:0000256" key="1">
    <source>
        <dbReference type="ARBA" id="ARBA00005417"/>
    </source>
</evidence>
<dbReference type="GO" id="GO:0016887">
    <property type="term" value="F:ATP hydrolysis activity"/>
    <property type="evidence" value="ECO:0007669"/>
    <property type="project" value="InterPro"/>
</dbReference>
<protein>
    <submittedName>
        <fullName evidence="6">ATP-binding cassette domain-containing protein</fullName>
    </submittedName>
</protein>
<dbReference type="PANTHER" id="PTHR42734:SF17">
    <property type="entry name" value="METAL TRANSPORT SYSTEM ATP-BINDING PROTEIN TM_0124-RELATED"/>
    <property type="match status" value="1"/>
</dbReference>
<keyword evidence="2" id="KW-0813">Transport</keyword>
<gene>
    <name evidence="6" type="ORF">H5P27_17370</name>
</gene>
<dbReference type="InterPro" id="IPR027417">
    <property type="entry name" value="P-loop_NTPase"/>
</dbReference>
<keyword evidence="4 6" id="KW-0067">ATP-binding</keyword>
<evidence type="ECO:0000313" key="7">
    <source>
        <dbReference type="Proteomes" id="UP000526501"/>
    </source>
</evidence>
<feature type="domain" description="ABC transporter" evidence="5">
    <location>
        <begin position="7"/>
        <end position="238"/>
    </location>
</feature>
<dbReference type="SMART" id="SM00382">
    <property type="entry name" value="AAA"/>
    <property type="match status" value="1"/>
</dbReference>
<dbReference type="InterPro" id="IPR050153">
    <property type="entry name" value="Metal_Ion_Import_ABC"/>
</dbReference>
<evidence type="ECO:0000256" key="3">
    <source>
        <dbReference type="ARBA" id="ARBA00022741"/>
    </source>
</evidence>
<proteinExistence type="inferred from homology"/>
<keyword evidence="3" id="KW-0547">Nucleotide-binding</keyword>
<evidence type="ECO:0000256" key="2">
    <source>
        <dbReference type="ARBA" id="ARBA00022448"/>
    </source>
</evidence>
<dbReference type="Gene3D" id="3.40.50.300">
    <property type="entry name" value="P-loop containing nucleotide triphosphate hydrolases"/>
    <property type="match status" value="1"/>
</dbReference>
<sequence length="249" mass="26781">MTSPLPLSIDNLSFNRGGQSVLEKVSLRIEGPGLYGLIGPNGGGKSTLLNLILGLLNPTSGQIRVFDKPPAKAASKIGFVPQAAKFDREFPVTLKGLVETGLLGPKLWSRNSAKSKQSRVNEALKAAKVEPLAKRALSALSGGELQRGLIARALATNPEMLLFDEPTASVDHSHAASLFELMCKLGQHRPIIVVSHDLAQIAAHCDQVFCMEHKLWEAPEKPTAASLANQIFGGEVHCHRKEECTQCHS</sequence>
<organism evidence="6 7">
    <name type="scientific">Pelagicoccus albus</name>
    <dbReference type="NCBI Taxonomy" id="415222"/>
    <lineage>
        <taxon>Bacteria</taxon>
        <taxon>Pseudomonadati</taxon>
        <taxon>Verrucomicrobiota</taxon>
        <taxon>Opitutia</taxon>
        <taxon>Puniceicoccales</taxon>
        <taxon>Pelagicoccaceae</taxon>
        <taxon>Pelagicoccus</taxon>
    </lineage>
</organism>
<reference evidence="6 7" key="1">
    <citation type="submission" date="2020-07" db="EMBL/GenBank/DDBJ databases">
        <authorList>
            <person name="Feng X."/>
        </authorList>
    </citation>
    <scope>NUCLEOTIDE SEQUENCE [LARGE SCALE GENOMIC DNA]</scope>
    <source>
        <strain evidence="6 7">JCM23202</strain>
    </source>
</reference>
<dbReference type="InterPro" id="IPR003439">
    <property type="entry name" value="ABC_transporter-like_ATP-bd"/>
</dbReference>